<dbReference type="Gene3D" id="3.30.870.10">
    <property type="entry name" value="Endonuclease Chain A"/>
    <property type="match status" value="2"/>
</dbReference>
<comment type="caution">
    <text evidence="7">The sequence shown here is derived from an EMBL/GenBank/DDBJ whole genome shotgun (WGS) entry which is preliminary data.</text>
</comment>
<dbReference type="Proteomes" id="UP000185779">
    <property type="component" value="Unassembled WGS sequence"/>
</dbReference>
<dbReference type="EMBL" id="DRIE01000125">
    <property type="protein sequence ID" value="HEC57745.1"/>
    <property type="molecule type" value="Genomic_DNA"/>
</dbReference>
<feature type="domain" description="PLD phosphodiesterase" evidence="5">
    <location>
        <begin position="268"/>
        <end position="295"/>
    </location>
</feature>
<evidence type="ECO:0000256" key="3">
    <source>
        <dbReference type="ARBA" id="ARBA00023098"/>
    </source>
</evidence>
<feature type="transmembrane region" description="Helical" evidence="4">
    <location>
        <begin position="531"/>
        <end position="553"/>
    </location>
</feature>
<dbReference type="CDD" id="cd09128">
    <property type="entry name" value="PLDc_unchar1_2"/>
    <property type="match status" value="1"/>
</dbReference>
<proteinExistence type="predicted"/>
<protein>
    <submittedName>
        <fullName evidence="7">Phospholipase D/Transphosphatidylase</fullName>
    </submittedName>
</protein>
<dbReference type="Pfam" id="PF13091">
    <property type="entry name" value="PLDc_2"/>
    <property type="match status" value="2"/>
</dbReference>
<dbReference type="EMBL" id="LYOR01000001">
    <property type="protein sequence ID" value="OFV66818.1"/>
    <property type="molecule type" value="Genomic_DNA"/>
</dbReference>
<keyword evidence="3" id="KW-0443">Lipid metabolism</keyword>
<dbReference type="PROSITE" id="PS50035">
    <property type="entry name" value="PLD"/>
    <property type="match status" value="2"/>
</dbReference>
<dbReference type="InterPro" id="IPR001736">
    <property type="entry name" value="PLipase_D/transphosphatidylase"/>
</dbReference>
<evidence type="ECO:0000313" key="8">
    <source>
        <dbReference type="Proteomes" id="UP000185779"/>
    </source>
</evidence>
<dbReference type="InterPro" id="IPR036415">
    <property type="entry name" value="Lamin_tail_dom_sf"/>
</dbReference>
<organism evidence="7 8">
    <name type="scientific">Candidatus Syntropharchaeum butanivorans</name>
    <dbReference type="NCBI Taxonomy" id="1839936"/>
    <lineage>
        <taxon>Archaea</taxon>
        <taxon>Methanobacteriati</taxon>
        <taxon>Methanobacteriota</taxon>
        <taxon>Stenosarchaea group</taxon>
        <taxon>Methanomicrobia</taxon>
        <taxon>Methanosarcinales</taxon>
        <taxon>ANME-2 cluster</taxon>
        <taxon>Candidatus Syntropharchaeum</taxon>
    </lineage>
</organism>
<evidence type="ECO:0000259" key="5">
    <source>
        <dbReference type="PROSITE" id="PS50035"/>
    </source>
</evidence>
<evidence type="ECO:0000256" key="1">
    <source>
        <dbReference type="ARBA" id="ARBA00022801"/>
    </source>
</evidence>
<dbReference type="Proteomes" id="UP000885936">
    <property type="component" value="Unassembled WGS sequence"/>
</dbReference>
<evidence type="ECO:0000313" key="7">
    <source>
        <dbReference type="EMBL" id="OFV66818.1"/>
    </source>
</evidence>
<keyword evidence="8" id="KW-1185">Reference proteome</keyword>
<keyword evidence="4" id="KW-0812">Transmembrane</keyword>
<dbReference type="SUPFAM" id="SSF74853">
    <property type="entry name" value="Lamin A/C globular tail domain"/>
    <property type="match status" value="1"/>
</dbReference>
<dbReference type="PANTHER" id="PTHR43856:SF1">
    <property type="entry name" value="MITOCHONDRIAL CARDIOLIPIN HYDROLASE"/>
    <property type="match status" value="1"/>
</dbReference>
<dbReference type="PROSITE" id="PS51257">
    <property type="entry name" value="PROKAR_LIPOPROTEIN"/>
    <property type="match status" value="1"/>
</dbReference>
<dbReference type="GO" id="GO:0016042">
    <property type="term" value="P:lipid catabolic process"/>
    <property type="evidence" value="ECO:0007669"/>
    <property type="project" value="UniProtKB-KW"/>
</dbReference>
<feature type="domain" description="PLD phosphodiesterase" evidence="5">
    <location>
        <begin position="471"/>
        <end position="498"/>
    </location>
</feature>
<dbReference type="PANTHER" id="PTHR43856">
    <property type="entry name" value="CARDIOLIPIN HYDROLASE"/>
    <property type="match status" value="1"/>
</dbReference>
<name>A0A1F2P6I4_9EURY</name>
<dbReference type="SUPFAM" id="SSF56024">
    <property type="entry name" value="Phospholipase D/nuclease"/>
    <property type="match status" value="2"/>
</dbReference>
<reference evidence="7 8" key="1">
    <citation type="submission" date="2016-05" db="EMBL/GenBank/DDBJ databases">
        <title>Microbial consortia oxidize butane by reversing methanogenesis.</title>
        <authorList>
            <person name="Laso-Perez R."/>
            <person name="Richter M."/>
            <person name="Wegener G."/>
            <person name="Musat F."/>
        </authorList>
    </citation>
    <scope>NUCLEOTIDE SEQUENCE [LARGE SCALE GENOMIC DNA]</scope>
    <source>
        <strain evidence="7">BOX1</strain>
    </source>
</reference>
<dbReference type="SMART" id="SM00155">
    <property type="entry name" value="PLDc"/>
    <property type="match status" value="2"/>
</dbReference>
<sequence>MRVNPAQLIISLLLLSCIAIPSSASIDHPVILELLPNPATPGDRGEYLVISNPTNQRMNISGFVITDLEGRITVPPCTYLPLGSSYRIDLPSCGVALKNSGDEVLLLDRNGKILDCVIYGDSDYEGEGWSGGGLGKARENRIFRRFYLNEDTDTAYEWLPLREYYLGQSNFMPPVRSASCNITAFVSPDSSLEVLTGEIMNASIIRASVYTFESYEIERALIDTLDRGGTVYLLLEQDPVGGVSELELDLIREIAAHGGHVRFADTTLYSLHHAKYALIDDDTVIISSENWNDGGFPPQGFAGNRGWGAVIRSEEIFSDLLSVFEYDWGHGIDLKVEELPEGVVKRDKKIFSRHRRGFDPIDINGSFRMELIIAPDNSLNYDTIIRMIESANETLYIEQAYIRRRWEECENPYLEAAIDAARRGVEVKILVDSMWYHLDGRDDNDELCRYVNGIARREGLNLEAKLAVLDGIRKIHNKGVIVDGKKVLISSINWNRHSPTYNREIGIIIENPDLGKYYSDVFLDDWNRGRISLKMVIILIIMIFLLLSSIYLLRRWMSAP</sequence>
<dbReference type="AlphaFoldDB" id="A0A1F2P6I4"/>
<accession>A0A1F2P6I4</accession>
<evidence type="ECO:0000313" key="6">
    <source>
        <dbReference type="EMBL" id="HEC57745.1"/>
    </source>
</evidence>
<keyword evidence="4" id="KW-0472">Membrane</keyword>
<evidence type="ECO:0000256" key="2">
    <source>
        <dbReference type="ARBA" id="ARBA00022963"/>
    </source>
</evidence>
<reference evidence="6" key="2">
    <citation type="journal article" date="2020" name="mSystems">
        <title>Genome- and Community-Level Interaction Insights into Carbon Utilization and Element Cycling Functions of Hydrothermarchaeota in Hydrothermal Sediment.</title>
        <authorList>
            <person name="Zhou Z."/>
            <person name="Liu Y."/>
            <person name="Xu W."/>
            <person name="Pan J."/>
            <person name="Luo Z.H."/>
            <person name="Li M."/>
        </authorList>
    </citation>
    <scope>NUCLEOTIDE SEQUENCE [LARGE SCALE GENOMIC DNA]</scope>
    <source>
        <strain evidence="6">HyVt-386</strain>
    </source>
</reference>
<dbReference type="STRING" id="1839936.SBU_000111"/>
<keyword evidence="4" id="KW-1133">Transmembrane helix</keyword>
<dbReference type="GO" id="GO:0016891">
    <property type="term" value="F:RNA endonuclease activity producing 5'-phosphomonoesters, hydrolytic mechanism"/>
    <property type="evidence" value="ECO:0007669"/>
    <property type="project" value="TreeGrafter"/>
</dbReference>
<dbReference type="InterPro" id="IPR051406">
    <property type="entry name" value="PLD_domain"/>
</dbReference>
<dbReference type="InterPro" id="IPR025202">
    <property type="entry name" value="PLD-like_dom"/>
</dbReference>
<keyword evidence="1" id="KW-0378">Hydrolase</keyword>
<keyword evidence="2" id="KW-0442">Lipid degradation</keyword>
<evidence type="ECO:0000256" key="4">
    <source>
        <dbReference type="SAM" id="Phobius"/>
    </source>
</evidence>
<gene>
    <name evidence="6" type="ORF">ENI32_07755</name>
    <name evidence="7" type="ORF">SBU_000111</name>
</gene>